<feature type="compositionally biased region" description="Basic residues" evidence="1">
    <location>
        <begin position="1"/>
        <end position="11"/>
    </location>
</feature>
<organism evidence="2 3">
    <name type="scientific">Cuscuta campestris</name>
    <dbReference type="NCBI Taxonomy" id="132261"/>
    <lineage>
        <taxon>Eukaryota</taxon>
        <taxon>Viridiplantae</taxon>
        <taxon>Streptophyta</taxon>
        <taxon>Embryophyta</taxon>
        <taxon>Tracheophyta</taxon>
        <taxon>Spermatophyta</taxon>
        <taxon>Magnoliopsida</taxon>
        <taxon>eudicotyledons</taxon>
        <taxon>Gunneridae</taxon>
        <taxon>Pentapetalae</taxon>
        <taxon>asterids</taxon>
        <taxon>lamiids</taxon>
        <taxon>Solanales</taxon>
        <taxon>Convolvulaceae</taxon>
        <taxon>Cuscuteae</taxon>
        <taxon>Cuscuta</taxon>
        <taxon>Cuscuta subgen. Grammica</taxon>
        <taxon>Cuscuta sect. Cleistogrammica</taxon>
    </lineage>
</organism>
<dbReference type="Proteomes" id="UP000595140">
    <property type="component" value="Unassembled WGS sequence"/>
</dbReference>
<accession>A0A484L0S1</accession>
<evidence type="ECO:0000313" key="3">
    <source>
        <dbReference type="Proteomes" id="UP000595140"/>
    </source>
</evidence>
<dbReference type="EMBL" id="OOIL02000857">
    <property type="protein sequence ID" value="VFQ69896.1"/>
    <property type="molecule type" value="Genomic_DNA"/>
</dbReference>
<keyword evidence="3" id="KW-1185">Reference proteome</keyword>
<proteinExistence type="predicted"/>
<feature type="region of interest" description="Disordered" evidence="1">
    <location>
        <begin position="1"/>
        <end position="70"/>
    </location>
</feature>
<name>A0A484L0S1_9ASTE</name>
<evidence type="ECO:0000256" key="1">
    <source>
        <dbReference type="SAM" id="MobiDB-lite"/>
    </source>
</evidence>
<protein>
    <submittedName>
        <fullName evidence="2">Uncharacterized protein</fullName>
    </submittedName>
</protein>
<sequence>MVKASGGKRKCLPPPTLESGPQSRHGESFGWEAKVSASSDPGKRASVQKFTRRSRKGASGGVTTSPHQSY</sequence>
<dbReference type="AlphaFoldDB" id="A0A484L0S1"/>
<gene>
    <name evidence="2" type="ORF">CCAM_LOCUS11672</name>
</gene>
<evidence type="ECO:0000313" key="2">
    <source>
        <dbReference type="EMBL" id="VFQ69896.1"/>
    </source>
</evidence>
<reference evidence="2 3" key="1">
    <citation type="submission" date="2018-04" db="EMBL/GenBank/DDBJ databases">
        <authorList>
            <person name="Vogel A."/>
        </authorList>
    </citation>
    <scope>NUCLEOTIDE SEQUENCE [LARGE SCALE GENOMIC DNA]</scope>
</reference>
<feature type="compositionally biased region" description="Polar residues" evidence="1">
    <location>
        <begin position="61"/>
        <end position="70"/>
    </location>
</feature>